<dbReference type="EMBL" id="JBHRSK010000016">
    <property type="protein sequence ID" value="MFC2969940.1"/>
    <property type="molecule type" value="Genomic_DNA"/>
</dbReference>
<dbReference type="RefSeq" id="WP_377834700.1">
    <property type="nucleotide sequence ID" value="NZ_JBHRSK010000016.1"/>
</dbReference>
<proteinExistence type="predicted"/>
<sequence length="66" mass="7110">MTDLITTPNLPDPDGFYEELLAAHEGLTKAESDALNARLVLLLANHVGDRDVLRQALAAARRPSDG</sequence>
<organism evidence="1 2">
    <name type="scientific">Acidimangrovimonas pyrenivorans</name>
    <dbReference type="NCBI Taxonomy" id="2030798"/>
    <lineage>
        <taxon>Bacteria</taxon>
        <taxon>Pseudomonadati</taxon>
        <taxon>Pseudomonadota</taxon>
        <taxon>Alphaproteobacteria</taxon>
        <taxon>Rhodobacterales</taxon>
        <taxon>Paracoccaceae</taxon>
        <taxon>Acidimangrovimonas</taxon>
    </lineage>
</organism>
<reference evidence="2" key="1">
    <citation type="journal article" date="2019" name="Int. J. Syst. Evol. Microbiol.">
        <title>The Global Catalogue of Microorganisms (GCM) 10K type strain sequencing project: providing services to taxonomists for standard genome sequencing and annotation.</title>
        <authorList>
            <consortium name="The Broad Institute Genomics Platform"/>
            <consortium name="The Broad Institute Genome Sequencing Center for Infectious Disease"/>
            <person name="Wu L."/>
            <person name="Ma J."/>
        </authorList>
    </citation>
    <scope>NUCLEOTIDE SEQUENCE [LARGE SCALE GENOMIC DNA]</scope>
    <source>
        <strain evidence="2">KCTC 62192</strain>
    </source>
</reference>
<gene>
    <name evidence="1" type="ORF">ACFOES_17730</name>
</gene>
<comment type="caution">
    <text evidence="1">The sequence shown here is derived from an EMBL/GenBank/DDBJ whole genome shotgun (WGS) entry which is preliminary data.</text>
</comment>
<evidence type="ECO:0000313" key="2">
    <source>
        <dbReference type="Proteomes" id="UP001595443"/>
    </source>
</evidence>
<protein>
    <submittedName>
        <fullName evidence="1">DUF2783 domain-containing protein</fullName>
    </submittedName>
</protein>
<dbReference type="Proteomes" id="UP001595443">
    <property type="component" value="Unassembled WGS sequence"/>
</dbReference>
<dbReference type="InterPro" id="IPR021233">
    <property type="entry name" value="DUF2783"/>
</dbReference>
<dbReference type="Pfam" id="PF10932">
    <property type="entry name" value="DUF2783"/>
    <property type="match status" value="1"/>
</dbReference>
<evidence type="ECO:0000313" key="1">
    <source>
        <dbReference type="EMBL" id="MFC2969940.1"/>
    </source>
</evidence>
<name>A0ABV7AM88_9RHOB</name>
<keyword evidence="2" id="KW-1185">Reference proteome</keyword>
<accession>A0ABV7AM88</accession>